<dbReference type="EMBL" id="JAGKQQ010000001">
    <property type="protein sequence ID" value="MBP3954361.1"/>
    <property type="molecule type" value="Genomic_DNA"/>
</dbReference>
<reference evidence="1 2" key="1">
    <citation type="submission" date="2021-04" db="EMBL/GenBank/DDBJ databases">
        <authorList>
            <person name="Ivanova A."/>
        </authorList>
    </citation>
    <scope>NUCLEOTIDE SEQUENCE [LARGE SCALE GENOMIC DNA]</scope>
    <source>
        <strain evidence="1 2">G18</strain>
    </source>
</reference>
<name>A0ABS5BKX9_9BACT</name>
<sequence length="65" mass="7634">MTETLLTKAETCAILRCSSRTLDRWRSIWRAKKQNPLGEVKIRKRACFQRAAVEKLFSQPKLWLA</sequence>
<proteinExistence type="predicted"/>
<accession>A0ABS5BKX9</accession>
<dbReference type="RefSeq" id="WP_210652497.1">
    <property type="nucleotide sequence ID" value="NZ_JAGKQQ010000001.1"/>
</dbReference>
<evidence type="ECO:0000313" key="2">
    <source>
        <dbReference type="Proteomes" id="UP000676565"/>
    </source>
</evidence>
<evidence type="ECO:0000313" key="1">
    <source>
        <dbReference type="EMBL" id="MBP3954361.1"/>
    </source>
</evidence>
<comment type="caution">
    <text evidence="1">The sequence shown here is derived from an EMBL/GenBank/DDBJ whole genome shotgun (WGS) entry which is preliminary data.</text>
</comment>
<evidence type="ECO:0008006" key="3">
    <source>
        <dbReference type="Google" id="ProtNLM"/>
    </source>
</evidence>
<keyword evidence="2" id="KW-1185">Reference proteome</keyword>
<organism evidence="1 2">
    <name type="scientific">Gemmata palustris</name>
    <dbReference type="NCBI Taxonomy" id="2822762"/>
    <lineage>
        <taxon>Bacteria</taxon>
        <taxon>Pseudomonadati</taxon>
        <taxon>Planctomycetota</taxon>
        <taxon>Planctomycetia</taxon>
        <taxon>Gemmatales</taxon>
        <taxon>Gemmataceae</taxon>
        <taxon>Gemmata</taxon>
    </lineage>
</organism>
<protein>
    <recommendedName>
        <fullName evidence="3">Helix-turn-helix domain-containing protein</fullName>
    </recommendedName>
</protein>
<gene>
    <name evidence="1" type="ORF">J8F10_03495</name>
</gene>
<dbReference type="Proteomes" id="UP000676565">
    <property type="component" value="Unassembled WGS sequence"/>
</dbReference>